<proteinExistence type="predicted"/>
<gene>
    <name evidence="2" type="ORF">M0R45_023842</name>
</gene>
<reference evidence="2 3" key="1">
    <citation type="journal article" date="2023" name="G3 (Bethesda)">
        <title>A chromosome-length genome assembly and annotation of blackberry (Rubus argutus, cv. 'Hillquist').</title>
        <authorList>
            <person name="Bruna T."/>
            <person name="Aryal R."/>
            <person name="Dudchenko O."/>
            <person name="Sargent D.J."/>
            <person name="Mead D."/>
            <person name="Buti M."/>
            <person name="Cavallini A."/>
            <person name="Hytonen T."/>
            <person name="Andres J."/>
            <person name="Pham M."/>
            <person name="Weisz D."/>
            <person name="Mascagni F."/>
            <person name="Usai G."/>
            <person name="Natali L."/>
            <person name="Bassil N."/>
            <person name="Fernandez G.E."/>
            <person name="Lomsadze A."/>
            <person name="Armour M."/>
            <person name="Olukolu B."/>
            <person name="Poorten T."/>
            <person name="Britton C."/>
            <person name="Davik J."/>
            <person name="Ashrafi H."/>
            <person name="Aiden E.L."/>
            <person name="Borodovsky M."/>
            <person name="Worthington M."/>
        </authorList>
    </citation>
    <scope>NUCLEOTIDE SEQUENCE [LARGE SCALE GENOMIC DNA]</scope>
    <source>
        <strain evidence="2">PI 553951</strain>
    </source>
</reference>
<sequence>MSTDLELESYSSGIRGKRNRERRKRKQKDSRENIMEEINSIRVEMGGMGRMKEDEERTQGGDLQHHLHLDQFPSPSPSRLVVFDGVICVVMGMEEQVK</sequence>
<evidence type="ECO:0000256" key="1">
    <source>
        <dbReference type="SAM" id="MobiDB-lite"/>
    </source>
</evidence>
<organism evidence="2 3">
    <name type="scientific">Rubus argutus</name>
    <name type="common">Southern blackberry</name>
    <dbReference type="NCBI Taxonomy" id="59490"/>
    <lineage>
        <taxon>Eukaryota</taxon>
        <taxon>Viridiplantae</taxon>
        <taxon>Streptophyta</taxon>
        <taxon>Embryophyta</taxon>
        <taxon>Tracheophyta</taxon>
        <taxon>Spermatophyta</taxon>
        <taxon>Magnoliopsida</taxon>
        <taxon>eudicotyledons</taxon>
        <taxon>Gunneridae</taxon>
        <taxon>Pentapetalae</taxon>
        <taxon>rosids</taxon>
        <taxon>fabids</taxon>
        <taxon>Rosales</taxon>
        <taxon>Rosaceae</taxon>
        <taxon>Rosoideae</taxon>
        <taxon>Rosoideae incertae sedis</taxon>
        <taxon>Rubus</taxon>
    </lineage>
</organism>
<name>A0AAW1WPH7_RUBAR</name>
<dbReference type="Proteomes" id="UP001457282">
    <property type="component" value="Unassembled WGS sequence"/>
</dbReference>
<comment type="caution">
    <text evidence="2">The sequence shown here is derived from an EMBL/GenBank/DDBJ whole genome shotgun (WGS) entry which is preliminary data.</text>
</comment>
<keyword evidence="3" id="KW-1185">Reference proteome</keyword>
<dbReference type="AlphaFoldDB" id="A0AAW1WPH7"/>
<evidence type="ECO:0000313" key="3">
    <source>
        <dbReference type="Proteomes" id="UP001457282"/>
    </source>
</evidence>
<protein>
    <submittedName>
        <fullName evidence="2">Uncharacterized protein</fullName>
    </submittedName>
</protein>
<accession>A0AAW1WPH7</accession>
<evidence type="ECO:0000313" key="2">
    <source>
        <dbReference type="EMBL" id="KAK9926626.1"/>
    </source>
</evidence>
<feature type="compositionally biased region" description="Basic residues" evidence="1">
    <location>
        <begin position="15"/>
        <end position="28"/>
    </location>
</feature>
<feature type="region of interest" description="Disordered" evidence="1">
    <location>
        <begin position="1"/>
        <end position="33"/>
    </location>
</feature>
<dbReference type="EMBL" id="JBEDUW010000005">
    <property type="protein sequence ID" value="KAK9926626.1"/>
    <property type="molecule type" value="Genomic_DNA"/>
</dbReference>